<evidence type="ECO:0000313" key="3">
    <source>
        <dbReference type="Proteomes" id="UP000032287"/>
    </source>
</evidence>
<dbReference type="EMBL" id="JWHU01000043">
    <property type="protein sequence ID" value="KIU19015.1"/>
    <property type="molecule type" value="Genomic_DNA"/>
</dbReference>
<dbReference type="GO" id="GO:0050144">
    <property type="term" value="F:nucleoside deoxyribosyltransferase activity"/>
    <property type="evidence" value="ECO:0007669"/>
    <property type="project" value="UniProtKB-EC"/>
</dbReference>
<comment type="caution">
    <text evidence="1">The sequence shown here is derived from an EMBL/GenBank/DDBJ whole genome shotgun (WGS) entry which is preliminary data.</text>
</comment>
<keyword evidence="1" id="KW-0808">Transferase</keyword>
<dbReference type="STRING" id="137591.AO080_11275"/>
<accession>A0A0D1LEC6</accession>
<dbReference type="KEGG" id="wcb:AO080_11275"/>
<evidence type="ECO:0000313" key="2">
    <source>
        <dbReference type="EMBL" id="TVV26854.1"/>
    </source>
</evidence>
<dbReference type="OrthoDB" id="2313111at2"/>
<dbReference type="SUPFAM" id="SSF52309">
    <property type="entry name" value="N-(deoxy)ribosyltransferase-like"/>
    <property type="match status" value="1"/>
</dbReference>
<protein>
    <submittedName>
        <fullName evidence="1">Ntd_2 protein</fullName>
        <ecNumber evidence="1">2.4.2.6</ecNumber>
    </submittedName>
    <submittedName>
        <fullName evidence="2">Nucleoside 2-deoxyribosyltransferase</fullName>
    </submittedName>
</protein>
<dbReference type="eggNOG" id="COG3613">
    <property type="taxonomic scope" value="Bacteria"/>
</dbReference>
<reference evidence="2 4" key="2">
    <citation type="submission" date="2019-07" db="EMBL/GenBank/DDBJ databases">
        <title>Genome sequence of Weissella cibaria GK1.</title>
        <authorList>
            <person name="Choi H.-J."/>
        </authorList>
    </citation>
    <scope>NUCLEOTIDE SEQUENCE [LARGE SCALE GENOMIC DNA]</scope>
    <source>
        <strain evidence="2 4">GK1</strain>
    </source>
</reference>
<dbReference type="RefSeq" id="WP_010370989.1">
    <property type="nucleotide sequence ID" value="NZ_BJEF01000007.1"/>
</dbReference>
<dbReference type="EMBL" id="VNHC01000002">
    <property type="protein sequence ID" value="TVV26854.1"/>
    <property type="molecule type" value="Genomic_DNA"/>
</dbReference>
<name>A0A0D1LEC6_9LACO</name>
<organism evidence="1 3">
    <name type="scientific">Weissella cibaria</name>
    <dbReference type="NCBI Taxonomy" id="137591"/>
    <lineage>
        <taxon>Bacteria</taxon>
        <taxon>Bacillati</taxon>
        <taxon>Bacillota</taxon>
        <taxon>Bacilli</taxon>
        <taxon>Lactobacillales</taxon>
        <taxon>Lactobacillaceae</taxon>
        <taxon>Weissella</taxon>
    </lineage>
</organism>
<evidence type="ECO:0000313" key="4">
    <source>
        <dbReference type="Proteomes" id="UP000320012"/>
    </source>
</evidence>
<dbReference type="InterPro" id="IPR007710">
    <property type="entry name" value="Nucleoside_deoxyribTrfase"/>
</dbReference>
<proteinExistence type="predicted"/>
<dbReference type="Gene3D" id="3.40.50.450">
    <property type="match status" value="1"/>
</dbReference>
<gene>
    <name evidence="1" type="primary">ntd_2</name>
    <name evidence="2" type="ORF">FO435_02600</name>
    <name evidence="1" type="ORF">QX99_02300</name>
</gene>
<dbReference type="EC" id="2.4.2.6" evidence="1"/>
<keyword evidence="3" id="KW-1185">Reference proteome</keyword>
<dbReference type="Proteomes" id="UP000032287">
    <property type="component" value="Unassembled WGS sequence"/>
</dbReference>
<evidence type="ECO:0000313" key="1">
    <source>
        <dbReference type="EMBL" id="KIU19015.1"/>
    </source>
</evidence>
<reference evidence="1 3" key="1">
    <citation type="journal article" date="2015" name="Microbiology (Mosc.)">
        <title>Genomics of the Weissella cibaria species with an examination of its metabolic traits.</title>
        <authorList>
            <person name="Lynch K.M."/>
            <person name="Lucid A."/>
            <person name="Arendt E.K."/>
            <person name="Sleator R.D."/>
            <person name="Lucey B."/>
            <person name="Coffey A."/>
        </authorList>
    </citation>
    <scope>NUCLEOTIDE SEQUENCE [LARGE SCALE GENOMIC DNA]</scope>
    <source>
        <strain evidence="1 3">MG1</strain>
    </source>
</reference>
<dbReference type="GeneID" id="66962982"/>
<dbReference type="AlphaFoldDB" id="A0A0D1LEC6"/>
<dbReference type="Pfam" id="PF05014">
    <property type="entry name" value="Nuc_deoxyrib_tr"/>
    <property type="match status" value="1"/>
</dbReference>
<dbReference type="Proteomes" id="UP000320012">
    <property type="component" value="Unassembled WGS sequence"/>
</dbReference>
<sequence length="182" mass="19948">MLTEHQLISELAQIAEASEVVGQRTRNIYLGAGWFNEDQQNILMQGYQALKANPTINDIYVPLLNQYGGQVIEADGDFEPDFEWGTMTYKADITAMNNADLIVAFIDAADPDSGTAFEVGYMTASNKPAILVTVGDRNEHPVNLMLSYGAVSNVDLATEGFAALEKFDFTNIAMKKWTGAIL</sequence>
<keyword evidence="1" id="KW-0328">Glycosyltransferase</keyword>
<dbReference type="PATRIC" id="fig|137591.25.peg.2256"/>